<accession>A0A7J6CKG3</accession>
<dbReference type="PANTHER" id="PTHR21615:SF2">
    <property type="entry name" value="CYCLIN N-TERMINAL DOMAIN-CONTAINING PROTEIN 1"/>
    <property type="match status" value="1"/>
</dbReference>
<evidence type="ECO:0008006" key="3">
    <source>
        <dbReference type="Google" id="ProtNLM"/>
    </source>
</evidence>
<keyword evidence="2" id="KW-1185">Reference proteome</keyword>
<name>A0A7J6CKG3_9TELE</name>
<dbReference type="AlphaFoldDB" id="A0A7J6CKG3"/>
<dbReference type="InterPro" id="IPR036915">
    <property type="entry name" value="Cyclin-like_sf"/>
</dbReference>
<evidence type="ECO:0000313" key="2">
    <source>
        <dbReference type="Proteomes" id="UP000579812"/>
    </source>
</evidence>
<dbReference type="PANTHER" id="PTHR21615">
    <property type="entry name" value="CYCLIN N-TERMINAL DOMAIN-CONTAINING PROTEIN 1"/>
    <property type="match status" value="1"/>
</dbReference>
<evidence type="ECO:0000313" key="1">
    <source>
        <dbReference type="EMBL" id="KAF4107003.1"/>
    </source>
</evidence>
<reference evidence="1 2" key="1">
    <citation type="submission" date="2020-04" db="EMBL/GenBank/DDBJ databases">
        <title>Chromosome-level genome assembly of a cyprinid fish Onychostoma macrolepis by integration of Nanopore Sequencing, Bionano and Hi-C technology.</title>
        <authorList>
            <person name="Wang D."/>
        </authorList>
    </citation>
    <scope>NUCLEOTIDE SEQUENCE [LARGE SCALE GENOMIC DNA]</scope>
    <source>
        <strain evidence="1">SWU-2019</strain>
        <tissue evidence="1">Muscle</tissue>
    </source>
</reference>
<proteinExistence type="predicted"/>
<dbReference type="Proteomes" id="UP000579812">
    <property type="component" value="Unassembled WGS sequence"/>
</dbReference>
<dbReference type="GO" id="GO:0007131">
    <property type="term" value="P:reciprocal meiotic recombination"/>
    <property type="evidence" value="ECO:0007669"/>
    <property type="project" value="TreeGrafter"/>
</dbReference>
<sequence length="294" mass="33030">MAGRAVFSLPSREQVNPRFGQVSLDILTDILSNLNKRNKLHLQSVSDLCGCLKDSRLVERVFHLCEELRLNPAVGYQAIEILERFMAKFTEDLIRSQKGQGASSEELIFQTLKKKFFLSVLSSVQIASKLDLYSHISAGCRLLFHQRAALGLEILILKTLNFNVNVPNPLTYVETLLEVLGRNEARVPVCELHQLCVCVLRLVYLQRETIYHSLLVSATGCSRPSHEQRAKFVSVTEDFMLLGVGVISVAAFIHHISTWEKVVEELTGITGISGQSIMEFAYVTLMHITKTRSV</sequence>
<dbReference type="EMBL" id="JAAMOB010000012">
    <property type="protein sequence ID" value="KAF4107003.1"/>
    <property type="molecule type" value="Genomic_DNA"/>
</dbReference>
<gene>
    <name evidence="1" type="ORF">G5714_012993</name>
</gene>
<dbReference type="SUPFAM" id="SSF47954">
    <property type="entry name" value="Cyclin-like"/>
    <property type="match status" value="1"/>
</dbReference>
<dbReference type="Gene3D" id="1.10.472.10">
    <property type="entry name" value="Cyclin-like"/>
    <property type="match status" value="1"/>
</dbReference>
<comment type="caution">
    <text evidence="1">The sequence shown here is derived from an EMBL/GenBank/DDBJ whole genome shotgun (WGS) entry which is preliminary data.</text>
</comment>
<dbReference type="GO" id="GO:0035861">
    <property type="term" value="C:site of double-strand break"/>
    <property type="evidence" value="ECO:0007669"/>
    <property type="project" value="TreeGrafter"/>
</dbReference>
<organism evidence="1 2">
    <name type="scientific">Onychostoma macrolepis</name>
    <dbReference type="NCBI Taxonomy" id="369639"/>
    <lineage>
        <taxon>Eukaryota</taxon>
        <taxon>Metazoa</taxon>
        <taxon>Chordata</taxon>
        <taxon>Craniata</taxon>
        <taxon>Vertebrata</taxon>
        <taxon>Euteleostomi</taxon>
        <taxon>Actinopterygii</taxon>
        <taxon>Neopterygii</taxon>
        <taxon>Teleostei</taxon>
        <taxon>Ostariophysi</taxon>
        <taxon>Cypriniformes</taxon>
        <taxon>Cyprinidae</taxon>
        <taxon>Acrossocheilinae</taxon>
        <taxon>Onychostoma</taxon>
    </lineage>
</organism>
<protein>
    <recommendedName>
        <fullName evidence="3">Cyclin N-terminal domain-containing protein 1</fullName>
    </recommendedName>
</protein>